<feature type="compositionally biased region" description="Low complexity" evidence="1">
    <location>
        <begin position="21"/>
        <end position="31"/>
    </location>
</feature>
<evidence type="ECO:0000313" key="4">
    <source>
        <dbReference type="Proteomes" id="UP000214646"/>
    </source>
</evidence>
<accession>A0A225DTF8</accession>
<keyword evidence="2" id="KW-0812">Transmembrane</keyword>
<feature type="compositionally biased region" description="Basic and acidic residues" evidence="1">
    <location>
        <begin position="81"/>
        <end position="97"/>
    </location>
</feature>
<keyword evidence="2" id="KW-0472">Membrane</keyword>
<feature type="transmembrane region" description="Helical" evidence="2">
    <location>
        <begin position="717"/>
        <end position="737"/>
    </location>
</feature>
<gene>
    <name evidence="3" type="ORF">FRUB_02265</name>
</gene>
<keyword evidence="4" id="KW-1185">Reference proteome</keyword>
<keyword evidence="2" id="KW-1133">Transmembrane helix</keyword>
<dbReference type="AlphaFoldDB" id="A0A225DTF8"/>
<feature type="transmembrane region" description="Helical" evidence="2">
    <location>
        <begin position="230"/>
        <end position="251"/>
    </location>
</feature>
<organism evidence="3 4">
    <name type="scientific">Fimbriiglobus ruber</name>
    <dbReference type="NCBI Taxonomy" id="1908690"/>
    <lineage>
        <taxon>Bacteria</taxon>
        <taxon>Pseudomonadati</taxon>
        <taxon>Planctomycetota</taxon>
        <taxon>Planctomycetia</taxon>
        <taxon>Gemmatales</taxon>
        <taxon>Gemmataceae</taxon>
        <taxon>Fimbriiglobus</taxon>
    </lineage>
</organism>
<reference evidence="4" key="1">
    <citation type="submission" date="2017-06" db="EMBL/GenBank/DDBJ databases">
        <title>Genome analysis of Fimbriiglobus ruber SP5, the first member of the order Planctomycetales with confirmed chitinolytic capability.</title>
        <authorList>
            <person name="Ravin N.V."/>
            <person name="Rakitin A.L."/>
            <person name="Ivanova A.A."/>
            <person name="Beletsky A.V."/>
            <person name="Kulichevskaya I.S."/>
            <person name="Mardanov A.V."/>
            <person name="Dedysh S.N."/>
        </authorList>
    </citation>
    <scope>NUCLEOTIDE SEQUENCE [LARGE SCALE GENOMIC DNA]</scope>
    <source>
        <strain evidence="4">SP5</strain>
    </source>
</reference>
<feature type="compositionally biased region" description="Basic and acidic residues" evidence="1">
    <location>
        <begin position="1"/>
        <end position="15"/>
    </location>
</feature>
<protein>
    <submittedName>
        <fullName evidence="3">Mucin 2</fullName>
    </submittedName>
</protein>
<feature type="transmembrane region" description="Helical" evidence="2">
    <location>
        <begin position="114"/>
        <end position="136"/>
    </location>
</feature>
<feature type="region of interest" description="Disordered" evidence="1">
    <location>
        <begin position="77"/>
        <end position="97"/>
    </location>
</feature>
<evidence type="ECO:0000256" key="2">
    <source>
        <dbReference type="SAM" id="Phobius"/>
    </source>
</evidence>
<evidence type="ECO:0000256" key="1">
    <source>
        <dbReference type="SAM" id="MobiDB-lite"/>
    </source>
</evidence>
<sequence length="740" mass="78942">MELSTRRAGDRRTGLEEPDMTTGGTDTSGAGSAAGGGVVDFVAENRPVVGWILAAIGLACFALGGWYFYKGLLPPAAKTPSSEKADAKGDKPLDRPETEKVAVANQLEYVSGGIAGVTGALVGLGLGVSLLAGIPSPSPAARRTDARMTLLLTGGLYGAVFMLASAWFLVLEFNTLVSTIAAGTLPTSKELLGPIVGLLAGVGAVLLGVQPARVEERGNALIRRLIYGANLGLTTLLLIVLLVLANVFVSLRVPNKLDTTEFGLHSLTLSEATKDYVAGLSKTVRVDVILRDNNDAVETDVRRLVGLCQEINPERFVVRNLSVAHNEKDIDELIKKYRQLNINDFGLLFSLEEDDKQATFVSLRDMQDSTPEPGSQGREPKLTFKGEGELVKALLTLTETSSRPKLYFTQGSRELGIDPATAGEGRAANELKAALERTGCQVARLDFEPNATAPKVPDDADIVVVADPLGPLPDKTIAAVRAFMTQPRPNGKKGKLIYLSGAHANPEGTELVATGLEGLLQEFGVQVGNQVIYTIPNSQRSIPASSVMCICDPQREQDRNPIALALSGLAIGLSNVRRVEPAQAHGPNATADRLVTTIPGQWTFLETALLPNPNRAAEELKENQNQELFNKKNVSRGPRGAAAVASTEGTPRVVAFGFGDVFSDQGGRGFQSNPVPTNMFTASVNWLRERPAVANLTSKTYGRFSLNPAADDARLRWLPVGILLASIPAVGFGVWMFRRK</sequence>
<name>A0A225DTF8_9BACT</name>
<proteinExistence type="predicted"/>
<feature type="transmembrane region" description="Helical" evidence="2">
    <location>
        <begin position="48"/>
        <end position="69"/>
    </location>
</feature>
<dbReference type="Proteomes" id="UP000214646">
    <property type="component" value="Unassembled WGS sequence"/>
</dbReference>
<feature type="region of interest" description="Disordered" evidence="1">
    <location>
        <begin position="1"/>
        <end position="32"/>
    </location>
</feature>
<feature type="transmembrane region" description="Helical" evidence="2">
    <location>
        <begin position="191"/>
        <end position="209"/>
    </location>
</feature>
<evidence type="ECO:0000313" key="3">
    <source>
        <dbReference type="EMBL" id="OWK44333.1"/>
    </source>
</evidence>
<feature type="transmembrane region" description="Helical" evidence="2">
    <location>
        <begin position="148"/>
        <end position="171"/>
    </location>
</feature>
<comment type="caution">
    <text evidence="3">The sequence shown here is derived from an EMBL/GenBank/DDBJ whole genome shotgun (WGS) entry which is preliminary data.</text>
</comment>
<dbReference type="EMBL" id="NIDE01000003">
    <property type="protein sequence ID" value="OWK44333.1"/>
    <property type="molecule type" value="Genomic_DNA"/>
</dbReference>